<feature type="signal peptide" evidence="1">
    <location>
        <begin position="1"/>
        <end position="34"/>
    </location>
</feature>
<reference evidence="2" key="2">
    <citation type="submission" date="2016-10" db="EMBL/GenBank/DDBJ databases">
        <authorList>
            <person name="de Groot N.N."/>
        </authorList>
    </citation>
    <scope>NUCLEOTIDE SEQUENCE [LARGE SCALE GENOMIC DNA]</scope>
    <source>
        <strain evidence="2">ATCC 20501</strain>
    </source>
</reference>
<dbReference type="Pfam" id="PF05630">
    <property type="entry name" value="NPP1"/>
    <property type="match status" value="1"/>
</dbReference>
<dbReference type="AlphaFoldDB" id="A0A1H5XTD3"/>
<accession>A0A1I2G1L6</accession>
<organism evidence="2 5">
    <name type="scientific">Saccharopolyspora kobensis</name>
    <dbReference type="NCBI Taxonomy" id="146035"/>
    <lineage>
        <taxon>Bacteria</taxon>
        <taxon>Bacillati</taxon>
        <taxon>Actinomycetota</taxon>
        <taxon>Actinomycetes</taxon>
        <taxon>Pseudonocardiales</taxon>
        <taxon>Pseudonocardiaceae</taxon>
        <taxon>Saccharopolyspora</taxon>
    </lineage>
</organism>
<protein>
    <submittedName>
        <fullName evidence="2">Necrosis inducing protein (NPP1)</fullName>
    </submittedName>
</protein>
<evidence type="ECO:0000313" key="5">
    <source>
        <dbReference type="Proteomes" id="UP000236729"/>
    </source>
</evidence>
<evidence type="ECO:0000313" key="4">
    <source>
        <dbReference type="Proteomes" id="UP000199690"/>
    </source>
</evidence>
<dbReference type="Proteomes" id="UP000236729">
    <property type="component" value="Unassembled WGS sequence"/>
</dbReference>
<dbReference type="PANTHER" id="PTHR33657:SF6">
    <property type="entry name" value="SECRETED PROTEIN"/>
    <property type="match status" value="1"/>
</dbReference>
<dbReference type="Proteomes" id="UP000199690">
    <property type="component" value="Unassembled WGS sequence"/>
</dbReference>
<keyword evidence="4" id="KW-1185">Reference proteome</keyword>
<dbReference type="PANTHER" id="PTHR33657">
    <property type="entry name" value="DOMAIN PROTEIN, PUTATIVE (AFU_ORTHOLOGUE AFUA_5G00600)-RELATED"/>
    <property type="match status" value="1"/>
</dbReference>
<sequence>MGAARRKPTSGFVARALVGASALLLVLPPGSAFAEPPQALPGSAPDADRKWQPAFDYDGDGCYPTPAIGPDGTVAEGLKPSGPLDGDCHDESDLGNTNSYSRAKCDPSGWCAYLYDLYFEKDQALGGVDDIFGHRHDLEHVVVWVHEDQAKYVSTSAHGDYSTYPAEQVHWEGTHPKIVYHKDGASTHAFRLAKPGEEPENHRGTWQYPPLVGWEHYPEGIREKLTSADFGKASLGIKDGAFEDNLAKAKPEGIPFDPHG</sequence>
<dbReference type="RefSeq" id="WP_093358172.1">
    <property type="nucleotide sequence ID" value="NZ_FNVB01000002.1"/>
</dbReference>
<dbReference type="EMBL" id="FNVB01000002">
    <property type="protein sequence ID" value="SEG14913.1"/>
    <property type="molecule type" value="Genomic_DNA"/>
</dbReference>
<evidence type="ECO:0000313" key="3">
    <source>
        <dbReference type="EMBL" id="SFF11545.1"/>
    </source>
</evidence>
<reference evidence="4 5" key="1">
    <citation type="submission" date="2016-10" db="EMBL/GenBank/DDBJ databases">
        <authorList>
            <person name="Varghese N."/>
            <person name="Submissions S."/>
        </authorList>
    </citation>
    <scope>NUCLEOTIDE SEQUENCE [LARGE SCALE GENOMIC DNA]</scope>
    <source>
        <strain evidence="5">ATCC 20501</strain>
        <strain evidence="3 4">CGMCC 4.3529</strain>
    </source>
</reference>
<feature type="chain" id="PRO_5030028222" evidence="1">
    <location>
        <begin position="35"/>
        <end position="260"/>
    </location>
</feature>
<dbReference type="InterPro" id="IPR008701">
    <property type="entry name" value="NPP1"/>
</dbReference>
<proteinExistence type="predicted"/>
<keyword evidence="1" id="KW-0732">Signal</keyword>
<gene>
    <name evidence="2" type="ORF">SAMN02982929_01632</name>
    <name evidence="3" type="ORF">SAMN05216506_119110</name>
</gene>
<evidence type="ECO:0000313" key="2">
    <source>
        <dbReference type="EMBL" id="SEG14913.1"/>
    </source>
</evidence>
<accession>A0A1H5XTD3</accession>
<dbReference type="EMBL" id="FOME01000019">
    <property type="protein sequence ID" value="SFF11545.1"/>
    <property type="molecule type" value="Genomic_DNA"/>
</dbReference>
<dbReference type="SMR" id="A0A1H5XTD3"/>
<name>A0A1H5XTD3_9PSEU</name>
<dbReference type="PIRSF" id="PIRSF029958">
    <property type="entry name" value="Necrosis-inducing_protein"/>
    <property type="match status" value="1"/>
</dbReference>
<evidence type="ECO:0000256" key="1">
    <source>
        <dbReference type="SAM" id="SignalP"/>
    </source>
</evidence>